<evidence type="ECO:0000256" key="1">
    <source>
        <dbReference type="ARBA" id="ARBA00007787"/>
    </source>
</evidence>
<dbReference type="STRING" id="406327.Mevan_1684"/>
<dbReference type="AlphaFoldDB" id="A6USV4"/>
<feature type="domain" description="Thioredoxin-like fold" evidence="6">
    <location>
        <begin position="1"/>
        <end position="72"/>
    </location>
</feature>
<reference evidence="7" key="1">
    <citation type="submission" date="2007-06" db="EMBL/GenBank/DDBJ databases">
        <title>Complete sequence of Methanococcus vannielii SB.</title>
        <authorList>
            <consortium name="US DOE Joint Genome Institute"/>
            <person name="Copeland A."/>
            <person name="Lucas S."/>
            <person name="Lapidus A."/>
            <person name="Barry K."/>
            <person name="Glavina del Rio T."/>
            <person name="Dalin E."/>
            <person name="Tice H."/>
            <person name="Pitluck S."/>
            <person name="Chain P."/>
            <person name="Malfatti S."/>
            <person name="Shin M."/>
            <person name="Vergez L."/>
            <person name="Schmutz J."/>
            <person name="Larimer F."/>
            <person name="Land M."/>
            <person name="Hauser L."/>
            <person name="Kyrpides N."/>
            <person name="Anderson I."/>
            <person name="Sieprawska-Lupa M."/>
            <person name="Whitman W.B."/>
            <person name="Richardson P."/>
        </authorList>
    </citation>
    <scope>NUCLEOTIDE SEQUENCE [LARGE SCALE GENOMIC DNA]</scope>
    <source>
        <strain evidence="7">SB</strain>
    </source>
</reference>
<dbReference type="NCBIfam" id="TIGR00412">
    <property type="entry name" value="redox_disulf_2"/>
    <property type="match status" value="1"/>
</dbReference>
<feature type="active site" description="Nucleophile" evidence="4">
    <location>
        <position position="13"/>
    </location>
</feature>
<feature type="disulfide bond" description="Redox-active" evidence="5">
    <location>
        <begin position="10"/>
        <end position="13"/>
    </location>
</feature>
<evidence type="ECO:0000256" key="2">
    <source>
        <dbReference type="ARBA" id="ARBA00022982"/>
    </source>
</evidence>
<dbReference type="HOGENOM" id="CLU_090389_18_2_2"/>
<dbReference type="PIRSF" id="PIRSF037031">
    <property type="entry name" value="Redox_disulphide_2"/>
    <property type="match status" value="1"/>
</dbReference>
<keyword evidence="3" id="KW-0813">Transport</keyword>
<dbReference type="Proteomes" id="UP000001107">
    <property type="component" value="Chromosome"/>
</dbReference>
<evidence type="ECO:0000256" key="3">
    <source>
        <dbReference type="PIRNR" id="PIRNR037031"/>
    </source>
</evidence>
<evidence type="ECO:0000256" key="5">
    <source>
        <dbReference type="PIRSR" id="PIRSR037031-51"/>
    </source>
</evidence>
<dbReference type="InterPro" id="IPR005243">
    <property type="entry name" value="THIRX-like_proc"/>
</dbReference>
<dbReference type="InterPro" id="IPR012336">
    <property type="entry name" value="Thioredoxin-like_fold"/>
</dbReference>
<evidence type="ECO:0000313" key="7">
    <source>
        <dbReference type="EMBL" id="ABR55576.1"/>
    </source>
</evidence>
<dbReference type="KEGG" id="mvn:Mevan_1684"/>
<evidence type="ECO:0000256" key="4">
    <source>
        <dbReference type="PIRSR" id="PIRSR037031-50"/>
    </source>
</evidence>
<accession>A6USV4</accession>
<evidence type="ECO:0000313" key="8">
    <source>
        <dbReference type="Proteomes" id="UP000001107"/>
    </source>
</evidence>
<dbReference type="InterPro" id="IPR036249">
    <property type="entry name" value="Thioredoxin-like_sf"/>
</dbReference>
<feature type="active site" description="Nucleophile" evidence="4">
    <location>
        <position position="10"/>
    </location>
</feature>
<dbReference type="OrthoDB" id="50016at2157"/>
<sequence length="78" mass="8650">MDIKIFGTGCKKCTEVYKNVKKAVDELKINAEIVKVTDIAEISEYVMITPGIAVNEGVIFEGKVPGVEEIKEELSKLY</sequence>
<keyword evidence="5" id="KW-1015">Disulfide bond</keyword>
<dbReference type="SUPFAM" id="SSF52833">
    <property type="entry name" value="Thioredoxin-like"/>
    <property type="match status" value="1"/>
</dbReference>
<dbReference type="PANTHER" id="PTHR36450:SF1">
    <property type="entry name" value="THIOREDOXIN"/>
    <property type="match status" value="1"/>
</dbReference>
<comment type="similarity">
    <text evidence="1 3">Belongs to the glutaredoxin family.</text>
</comment>
<keyword evidence="2 3" id="KW-0249">Electron transport</keyword>
<dbReference type="Gene3D" id="3.40.30.10">
    <property type="entry name" value="Glutaredoxin"/>
    <property type="match status" value="1"/>
</dbReference>
<protein>
    <recommendedName>
        <fullName evidence="3">Thioredoxin</fullName>
    </recommendedName>
</protein>
<dbReference type="GeneID" id="5325238"/>
<keyword evidence="3 5" id="KW-0676">Redox-active center</keyword>
<dbReference type="PANTHER" id="PTHR36450">
    <property type="entry name" value="THIOREDOXIN"/>
    <property type="match status" value="1"/>
</dbReference>
<keyword evidence="8" id="KW-1185">Reference proteome</keyword>
<comment type="function">
    <text evidence="3">Does not function as a glutathione-disulfide oxidoreductase in the presence of glutathione and glutathione reductase. Has low thioredoxin activity in vitro.</text>
</comment>
<dbReference type="RefSeq" id="WP_012066489.1">
    <property type="nucleotide sequence ID" value="NC_009634.1"/>
</dbReference>
<dbReference type="EMBL" id="CP000742">
    <property type="protein sequence ID" value="ABR55576.1"/>
    <property type="molecule type" value="Genomic_DNA"/>
</dbReference>
<proteinExistence type="inferred from homology"/>
<dbReference type="eggNOG" id="arCOG02713">
    <property type="taxonomic scope" value="Archaea"/>
</dbReference>
<organism evidence="7 8">
    <name type="scientific">Methanococcus vannielii (strain ATCC 35089 / DSM 1224 / JCM 13029 / OCM 148 / SB)</name>
    <dbReference type="NCBI Taxonomy" id="406327"/>
    <lineage>
        <taxon>Archaea</taxon>
        <taxon>Methanobacteriati</taxon>
        <taxon>Methanobacteriota</taxon>
        <taxon>Methanomada group</taxon>
        <taxon>Methanococci</taxon>
        <taxon>Methanococcales</taxon>
        <taxon>Methanococcaceae</taxon>
        <taxon>Methanococcus</taxon>
    </lineage>
</organism>
<dbReference type="Pfam" id="PF13192">
    <property type="entry name" value="Thioredoxin_3"/>
    <property type="match status" value="1"/>
</dbReference>
<evidence type="ECO:0000259" key="6">
    <source>
        <dbReference type="Pfam" id="PF13192"/>
    </source>
</evidence>
<gene>
    <name evidence="7" type="ordered locus">Mevan_1684</name>
</gene>
<name>A6USV4_METVS</name>